<reference evidence="10 11" key="1">
    <citation type="submission" date="2020-07" db="EMBL/GenBank/DDBJ databases">
        <title>Thermoactinomyces phylogeny.</title>
        <authorList>
            <person name="Dunlap C."/>
        </authorList>
    </citation>
    <scope>NUCLEOTIDE SEQUENCE [LARGE SCALE GENOMIC DNA]</scope>
    <source>
        <strain evidence="10 11">AMNI-1</strain>
    </source>
</reference>
<keyword evidence="4 8" id="KW-0378">Hydrolase</keyword>
<evidence type="ECO:0000256" key="9">
    <source>
        <dbReference type="SAM" id="MobiDB-lite"/>
    </source>
</evidence>
<keyword evidence="7" id="KW-0456">Lyase</keyword>
<feature type="compositionally biased region" description="Basic and acidic residues" evidence="9">
    <location>
        <begin position="208"/>
        <end position="221"/>
    </location>
</feature>
<evidence type="ECO:0000256" key="6">
    <source>
        <dbReference type="ARBA" id="ARBA00023125"/>
    </source>
</evidence>
<organism evidence="10 11">
    <name type="scientific">Thermoactinomyces mirandus</name>
    <dbReference type="NCBI Taxonomy" id="2756294"/>
    <lineage>
        <taxon>Bacteria</taxon>
        <taxon>Bacillati</taxon>
        <taxon>Bacillota</taxon>
        <taxon>Bacilli</taxon>
        <taxon>Bacillales</taxon>
        <taxon>Thermoactinomycetaceae</taxon>
        <taxon>Thermoactinomyces</taxon>
    </lineage>
</organism>
<evidence type="ECO:0000256" key="4">
    <source>
        <dbReference type="ARBA" id="ARBA00022801"/>
    </source>
</evidence>
<feature type="region of interest" description="Disordered" evidence="9">
    <location>
        <begin position="199"/>
        <end position="221"/>
    </location>
</feature>
<dbReference type="Proteomes" id="UP000538292">
    <property type="component" value="Unassembled WGS sequence"/>
</dbReference>
<keyword evidence="2 8" id="KW-0645">Protease</keyword>
<comment type="similarity">
    <text evidence="1 8">Belongs to the SOS response-associated peptidase family.</text>
</comment>
<dbReference type="PANTHER" id="PTHR13604">
    <property type="entry name" value="DC12-RELATED"/>
    <property type="match status" value="1"/>
</dbReference>
<protein>
    <recommendedName>
        <fullName evidence="8">Abasic site processing protein</fullName>
        <ecNumber evidence="8">3.4.-.-</ecNumber>
    </recommendedName>
</protein>
<comment type="caution">
    <text evidence="10">The sequence shown here is derived from an EMBL/GenBank/DDBJ whole genome shotgun (WGS) entry which is preliminary data.</text>
</comment>
<sequence length="221" mass="25685">MCGRFSLATELTRLMEKFQFIFADNISPRYNIAPSQPVLAIVHGKNGRTGKSMRWGLVPFWAKDIRIGYKMINARAETLAAKPAYKYPFRKQRCLIPADGFYEWKRLGERKQPYRFQLKNGEPFVFAGLWDRWKHGNETLVSCTIITVEPNSLARKVHNRMPLILPEDAWELWLHPDTDPDYLQSLFLPYPEKEMEAYPVSPLVNSPRNDDPSLKEPVDLS</sequence>
<dbReference type="GO" id="GO:0106300">
    <property type="term" value="P:protein-DNA covalent cross-linking repair"/>
    <property type="evidence" value="ECO:0007669"/>
    <property type="project" value="InterPro"/>
</dbReference>
<dbReference type="AlphaFoldDB" id="A0A7W1XSV6"/>
<keyword evidence="6" id="KW-0238">DNA-binding</keyword>
<evidence type="ECO:0000313" key="10">
    <source>
        <dbReference type="EMBL" id="MBA4602653.1"/>
    </source>
</evidence>
<dbReference type="RefSeq" id="WP_181740410.1">
    <property type="nucleotide sequence ID" value="NZ_JACEOL010000033.1"/>
</dbReference>
<evidence type="ECO:0000256" key="8">
    <source>
        <dbReference type="RuleBase" id="RU364100"/>
    </source>
</evidence>
<proteinExistence type="inferred from homology"/>
<dbReference type="GO" id="GO:0008233">
    <property type="term" value="F:peptidase activity"/>
    <property type="evidence" value="ECO:0007669"/>
    <property type="project" value="UniProtKB-KW"/>
</dbReference>
<dbReference type="InterPro" id="IPR036590">
    <property type="entry name" value="SRAP-like"/>
</dbReference>
<evidence type="ECO:0000256" key="5">
    <source>
        <dbReference type="ARBA" id="ARBA00023124"/>
    </source>
</evidence>
<evidence type="ECO:0000256" key="7">
    <source>
        <dbReference type="ARBA" id="ARBA00023239"/>
    </source>
</evidence>
<keyword evidence="5" id="KW-0190">Covalent protein-DNA linkage</keyword>
<evidence type="ECO:0000313" key="11">
    <source>
        <dbReference type="Proteomes" id="UP000538292"/>
    </source>
</evidence>
<dbReference type="Pfam" id="PF02586">
    <property type="entry name" value="SRAP"/>
    <property type="match status" value="1"/>
</dbReference>
<dbReference type="Gene3D" id="3.90.1680.10">
    <property type="entry name" value="SOS response associated peptidase-like"/>
    <property type="match status" value="1"/>
</dbReference>
<dbReference type="GO" id="GO:0006508">
    <property type="term" value="P:proteolysis"/>
    <property type="evidence" value="ECO:0007669"/>
    <property type="project" value="UniProtKB-KW"/>
</dbReference>
<keyword evidence="11" id="KW-1185">Reference proteome</keyword>
<evidence type="ECO:0000256" key="3">
    <source>
        <dbReference type="ARBA" id="ARBA00022763"/>
    </source>
</evidence>
<dbReference type="SUPFAM" id="SSF143081">
    <property type="entry name" value="BB1717-like"/>
    <property type="match status" value="1"/>
</dbReference>
<name>A0A7W1XSV6_9BACL</name>
<evidence type="ECO:0000256" key="2">
    <source>
        <dbReference type="ARBA" id="ARBA00022670"/>
    </source>
</evidence>
<keyword evidence="3" id="KW-0227">DNA damage</keyword>
<dbReference type="PANTHER" id="PTHR13604:SF0">
    <property type="entry name" value="ABASIC SITE PROCESSING PROTEIN HMCES"/>
    <property type="match status" value="1"/>
</dbReference>
<accession>A0A7W1XSV6</accession>
<dbReference type="InterPro" id="IPR003738">
    <property type="entry name" value="SRAP"/>
</dbReference>
<dbReference type="GO" id="GO:0016829">
    <property type="term" value="F:lyase activity"/>
    <property type="evidence" value="ECO:0007669"/>
    <property type="project" value="UniProtKB-KW"/>
</dbReference>
<dbReference type="EMBL" id="JACEOL010000033">
    <property type="protein sequence ID" value="MBA4602653.1"/>
    <property type="molecule type" value="Genomic_DNA"/>
</dbReference>
<dbReference type="GO" id="GO:0003697">
    <property type="term" value="F:single-stranded DNA binding"/>
    <property type="evidence" value="ECO:0007669"/>
    <property type="project" value="InterPro"/>
</dbReference>
<dbReference type="EC" id="3.4.-.-" evidence="8"/>
<evidence type="ECO:0000256" key="1">
    <source>
        <dbReference type="ARBA" id="ARBA00008136"/>
    </source>
</evidence>
<gene>
    <name evidence="10" type="ORF">H2C83_10080</name>
</gene>